<dbReference type="Proteomes" id="UP000887565">
    <property type="component" value="Unplaced"/>
</dbReference>
<dbReference type="PANTHER" id="PTHR14084">
    <property type="entry name" value="KYNURENINASE"/>
    <property type="match status" value="1"/>
</dbReference>
<name>A0A915JNG4_ROMCU</name>
<dbReference type="GO" id="GO:0019441">
    <property type="term" value="P:L-tryptophan catabolic process to kynurenine"/>
    <property type="evidence" value="ECO:0007669"/>
    <property type="project" value="TreeGrafter"/>
</dbReference>
<comment type="pathway">
    <text evidence="4">Cofactor biosynthesis; NAD(+) biosynthesis; quinolinate from L-kynurenine: step 2/3.</text>
</comment>
<evidence type="ECO:0000256" key="2">
    <source>
        <dbReference type="ARBA" id="ARBA00022801"/>
    </source>
</evidence>
<dbReference type="GO" id="GO:0030170">
    <property type="term" value="F:pyridoxal phosphate binding"/>
    <property type="evidence" value="ECO:0007669"/>
    <property type="project" value="InterPro"/>
</dbReference>
<dbReference type="GO" id="GO:0005737">
    <property type="term" value="C:cytoplasm"/>
    <property type="evidence" value="ECO:0007669"/>
    <property type="project" value="UniProtKB-SubCell"/>
</dbReference>
<comment type="function">
    <text evidence="4">Catalyzes the cleavage of L-kynurenine (L-Kyn) and L-3-hydroxykynurenine (L-3OHKyn) into anthranilic acid (AA) and 3-hydroxyanthranilic acid (3-OHAA), respectively.</text>
</comment>
<dbReference type="GO" id="GO:0043420">
    <property type="term" value="P:anthranilate metabolic process"/>
    <property type="evidence" value="ECO:0007669"/>
    <property type="project" value="TreeGrafter"/>
</dbReference>
<dbReference type="Gene3D" id="3.40.640.10">
    <property type="entry name" value="Type I PLP-dependent aspartate aminotransferase-like (Major domain)"/>
    <property type="match status" value="1"/>
</dbReference>
<keyword evidence="4" id="KW-0963">Cytoplasm</keyword>
<comment type="similarity">
    <text evidence="4">Belongs to the kynureninase family.</text>
</comment>
<dbReference type="InterPro" id="IPR015421">
    <property type="entry name" value="PyrdxlP-dep_Trfase_major"/>
</dbReference>
<dbReference type="Gene3D" id="3.90.1150.10">
    <property type="entry name" value="Aspartate Aminotransferase, domain 1"/>
    <property type="match status" value="2"/>
</dbReference>
<dbReference type="AlphaFoldDB" id="A0A915JNG4"/>
<dbReference type="PANTHER" id="PTHR14084:SF0">
    <property type="entry name" value="KYNURENINASE"/>
    <property type="match status" value="1"/>
</dbReference>
<dbReference type="InterPro" id="IPR010111">
    <property type="entry name" value="Kynureninase"/>
</dbReference>
<keyword evidence="5" id="KW-1185">Reference proteome</keyword>
<organism evidence="5 6">
    <name type="scientific">Romanomermis culicivorax</name>
    <name type="common">Nematode worm</name>
    <dbReference type="NCBI Taxonomy" id="13658"/>
    <lineage>
        <taxon>Eukaryota</taxon>
        <taxon>Metazoa</taxon>
        <taxon>Ecdysozoa</taxon>
        <taxon>Nematoda</taxon>
        <taxon>Enoplea</taxon>
        <taxon>Dorylaimia</taxon>
        <taxon>Mermithida</taxon>
        <taxon>Mermithoidea</taxon>
        <taxon>Mermithidae</taxon>
        <taxon>Romanomermis</taxon>
    </lineage>
</organism>
<comment type="cofactor">
    <cofactor evidence="4">
        <name>pyridoxal 5'-phosphate</name>
        <dbReference type="ChEBI" id="CHEBI:597326"/>
    </cofactor>
</comment>
<accession>A0A915JNG4</accession>
<keyword evidence="1 4" id="KW-0662">Pyridine nucleotide biosynthesis</keyword>
<dbReference type="InterPro" id="IPR015424">
    <property type="entry name" value="PyrdxlP-dep_Trfase"/>
</dbReference>
<dbReference type="PIRSF" id="PIRSF038800">
    <property type="entry name" value="KYNU"/>
    <property type="match status" value="1"/>
</dbReference>
<protein>
    <recommendedName>
        <fullName evidence="4">Kynureninase</fullName>
        <ecNumber evidence="4">3.7.1.3</ecNumber>
    </recommendedName>
</protein>
<dbReference type="WBParaSite" id="nRc.2.0.1.t27491-RA">
    <property type="protein sequence ID" value="nRc.2.0.1.t27491-RA"/>
    <property type="gene ID" value="nRc.2.0.1.g27491"/>
</dbReference>
<dbReference type="NCBIfam" id="TIGR01814">
    <property type="entry name" value="kynureninase"/>
    <property type="match status" value="1"/>
</dbReference>
<dbReference type="InterPro" id="IPR015422">
    <property type="entry name" value="PyrdxlP-dep_Trfase_small"/>
</dbReference>
<dbReference type="SUPFAM" id="SSF53383">
    <property type="entry name" value="PLP-dependent transferases"/>
    <property type="match status" value="1"/>
</dbReference>
<dbReference type="GO" id="GO:0030429">
    <property type="term" value="F:kynureninase activity"/>
    <property type="evidence" value="ECO:0007669"/>
    <property type="project" value="UniProtKB-EC"/>
</dbReference>
<comment type="subcellular location">
    <subcellularLocation>
        <location evidence="4">Cytoplasm</location>
    </subcellularLocation>
</comment>
<proteinExistence type="inferred from homology"/>
<evidence type="ECO:0000313" key="6">
    <source>
        <dbReference type="WBParaSite" id="nRc.2.0.1.t27491-RA"/>
    </source>
</evidence>
<comment type="catalytic activity">
    <reaction evidence="4">
        <text>L-kynurenine + H2O = anthranilate + L-alanine + H(+)</text>
        <dbReference type="Rhea" id="RHEA:16813"/>
        <dbReference type="ChEBI" id="CHEBI:15377"/>
        <dbReference type="ChEBI" id="CHEBI:15378"/>
        <dbReference type="ChEBI" id="CHEBI:16567"/>
        <dbReference type="ChEBI" id="CHEBI:57959"/>
        <dbReference type="ChEBI" id="CHEBI:57972"/>
        <dbReference type="EC" id="3.7.1.3"/>
    </reaction>
</comment>
<reference evidence="6" key="1">
    <citation type="submission" date="2022-11" db="UniProtKB">
        <authorList>
            <consortium name="WormBaseParasite"/>
        </authorList>
    </citation>
    <scope>IDENTIFICATION</scope>
</reference>
<dbReference type="Pfam" id="PF22580">
    <property type="entry name" value="KYNU_C"/>
    <property type="match status" value="1"/>
</dbReference>
<dbReference type="EC" id="3.7.1.3" evidence="4"/>
<sequence length="380" mass="43596">MESTKNGNNYENFLHNPTVEKLCKLHNLHIDDEKFCQLLDDQDPVRNLRAEFFYPKMRDLPTVDLALVQPDQDCIYLCVYTILQFVAESQARFHGYDPHDALIILEPRPDEFCLRIEDILKCIEDHGREIALVLFSGVQYYTGQLFDVPTITTAAQEKGCVVGWDMAHAVGNMPLHLHDWGVDFAVWCSYKYVNSSAGGIGAVFLHERHARNDYPKLSGWWSDDAKHRMMMTNELHLSPGASGYRISNPPALLICPLLASLDIFAKTSMETLRQKSILLTGYLEYLLDKFLNHDSPYRQTLASCRIITPRSIGQRGCQLSLIFSVELDSVFVELEKRGVVCDKRLPYVLRITPVHLYNSFDDVKRFVDVLIDCLKNFEKK</sequence>
<evidence type="ECO:0000313" key="5">
    <source>
        <dbReference type="Proteomes" id="UP000887565"/>
    </source>
</evidence>
<evidence type="ECO:0000256" key="3">
    <source>
        <dbReference type="ARBA" id="ARBA00022898"/>
    </source>
</evidence>
<dbReference type="OMA" id="CLIKHYY"/>
<comment type="subunit">
    <text evidence="4">Homodimer.</text>
</comment>
<evidence type="ECO:0000256" key="4">
    <source>
        <dbReference type="PIRNR" id="PIRNR038800"/>
    </source>
</evidence>
<keyword evidence="2 4" id="KW-0378">Hydrolase</keyword>
<comment type="pathway">
    <text evidence="4">Amino-acid degradation; L-kynurenine degradation; L-alanine and anthranilate from L-kynurenine: step 1/1.</text>
</comment>
<dbReference type="GO" id="GO:0009435">
    <property type="term" value="P:NAD+ biosynthetic process"/>
    <property type="evidence" value="ECO:0007669"/>
    <property type="project" value="InterPro"/>
</dbReference>
<comment type="catalytic activity">
    <reaction evidence="4">
        <text>3-hydroxy-L-kynurenine + H2O = 3-hydroxyanthranilate + L-alanine + H(+)</text>
        <dbReference type="Rhea" id="RHEA:25143"/>
        <dbReference type="ChEBI" id="CHEBI:15377"/>
        <dbReference type="ChEBI" id="CHEBI:15378"/>
        <dbReference type="ChEBI" id="CHEBI:36559"/>
        <dbReference type="ChEBI" id="CHEBI:57972"/>
        <dbReference type="ChEBI" id="CHEBI:58125"/>
        <dbReference type="EC" id="3.7.1.3"/>
    </reaction>
</comment>
<keyword evidence="3 4" id="KW-0663">Pyridoxal phosphate</keyword>
<evidence type="ECO:0000256" key="1">
    <source>
        <dbReference type="ARBA" id="ARBA00022642"/>
    </source>
</evidence>